<reference evidence="1 2" key="1">
    <citation type="journal article" date="2014" name="Front. Microbiol.">
        <title>Population and genomic analysis of the genus Halorubrum.</title>
        <authorList>
            <person name="Fullmer M.S."/>
            <person name="Soucy S.M."/>
            <person name="Swithers K.S."/>
            <person name="Makkay A.M."/>
            <person name="Wheeler R."/>
            <person name="Ventosa A."/>
            <person name="Gogarten J.P."/>
            <person name="Papke R.T."/>
        </authorList>
    </citation>
    <scope>NUCLEOTIDE SEQUENCE [LARGE SCALE GENOMIC DNA]</scope>
    <source>
        <strain evidence="1 2">LD3</strain>
    </source>
</reference>
<proteinExistence type="predicted"/>
<organism evidence="1 2">
    <name type="scientific">Halorubrum ezzemoulense</name>
    <name type="common">Halorubrum chaoviator</name>
    <dbReference type="NCBI Taxonomy" id="337243"/>
    <lineage>
        <taxon>Archaea</taxon>
        <taxon>Methanobacteriati</taxon>
        <taxon>Methanobacteriota</taxon>
        <taxon>Stenosarchaea group</taxon>
        <taxon>Halobacteria</taxon>
        <taxon>Halobacteriales</taxon>
        <taxon>Haloferacaceae</taxon>
        <taxon>Halorubrum</taxon>
    </lineage>
</organism>
<dbReference type="Proteomes" id="UP000216409">
    <property type="component" value="Unassembled WGS sequence"/>
</dbReference>
<name>A0A256IQN5_HALEZ</name>
<evidence type="ECO:0000313" key="2">
    <source>
        <dbReference type="Proteomes" id="UP000216409"/>
    </source>
</evidence>
<evidence type="ECO:0000313" key="1">
    <source>
        <dbReference type="EMBL" id="OYR58763.1"/>
    </source>
</evidence>
<sequence>MEALADEVENQGFFGYEGELRGAEDFVTGEDYIFLDFYKEITVEQEEFNEDADIVMGERELARPMRFLLTEDGKYAFESTSQVYDDDALEYLFEPFGLDFETEQYGNFSLEEIKNYYENVFRVRGLKLKGIAEQEPERHHDTAVEDLVQQAGEPMVRAVFSTGSKDNNLKNSDIVDGFSDLSDIKYIRAKDSEGEIQELYSSGRIEVRYSADFDLEDQAQLARDTMETVFSSYVG</sequence>
<comment type="caution">
    <text evidence="1">The sequence shown here is derived from an EMBL/GenBank/DDBJ whole genome shotgun (WGS) entry which is preliminary data.</text>
</comment>
<accession>A0A256IQN5</accession>
<dbReference type="EMBL" id="NHOW01000167">
    <property type="protein sequence ID" value="OYR58763.1"/>
    <property type="molecule type" value="Genomic_DNA"/>
</dbReference>
<protein>
    <submittedName>
        <fullName evidence="1">Uncharacterized protein</fullName>
    </submittedName>
</protein>
<dbReference type="AlphaFoldDB" id="A0A256IQN5"/>
<gene>
    <name evidence="1" type="ORF">DJ83_14505</name>
</gene>